<feature type="transmembrane region" description="Helical" evidence="5">
    <location>
        <begin position="83"/>
        <end position="101"/>
    </location>
</feature>
<dbReference type="GO" id="GO:0005789">
    <property type="term" value="C:endoplasmic reticulum membrane"/>
    <property type="evidence" value="ECO:0007669"/>
    <property type="project" value="UniProtKB-SubCell"/>
</dbReference>
<keyword evidence="2 5" id="KW-0812">Transmembrane</keyword>
<protein>
    <recommendedName>
        <fullName evidence="5">Polyprenal reductase</fullName>
        <ecNumber evidence="5">1.3.1.94</ecNumber>
    </recommendedName>
</protein>
<dbReference type="GO" id="GO:0102389">
    <property type="term" value="F:polyprenol reductase activity"/>
    <property type="evidence" value="ECO:0007669"/>
    <property type="project" value="UniProtKB-UniRule"/>
</dbReference>
<dbReference type="OrthoDB" id="541710at2759"/>
<feature type="transmembrane region" description="Helical" evidence="5">
    <location>
        <begin position="207"/>
        <end position="226"/>
    </location>
</feature>
<dbReference type="AlphaFoldDB" id="A0A2H4SMM6"/>
<dbReference type="EMBL" id="CP023325">
    <property type="protein sequence ID" value="ATY64365.1"/>
    <property type="molecule type" value="Genomic_DNA"/>
</dbReference>
<proteinExistence type="inferred from homology"/>
<organism evidence="7 8">
    <name type="scientific">Cordyceps militaris</name>
    <name type="common">Caterpillar fungus</name>
    <name type="synonym">Clavaria militaris</name>
    <dbReference type="NCBI Taxonomy" id="73501"/>
    <lineage>
        <taxon>Eukaryota</taxon>
        <taxon>Fungi</taxon>
        <taxon>Dikarya</taxon>
        <taxon>Ascomycota</taxon>
        <taxon>Pezizomycotina</taxon>
        <taxon>Sordariomycetes</taxon>
        <taxon>Hypocreomycetidae</taxon>
        <taxon>Hypocreales</taxon>
        <taxon>Cordycipitaceae</taxon>
        <taxon>Cordyceps</taxon>
    </lineage>
</organism>
<dbReference type="VEuPathDB" id="FungiDB:CCM_01790"/>
<keyword evidence="5" id="KW-0560">Oxidoreductase</keyword>
<evidence type="ECO:0000313" key="7">
    <source>
        <dbReference type="EMBL" id="ATY64365.1"/>
    </source>
</evidence>
<feature type="domain" description="3-oxo-5-alpha-steroid 4-dehydrogenase C-terminal" evidence="6">
    <location>
        <begin position="194"/>
        <end position="325"/>
    </location>
</feature>
<evidence type="ECO:0000256" key="4">
    <source>
        <dbReference type="ARBA" id="ARBA00023136"/>
    </source>
</evidence>
<reference evidence="7 8" key="1">
    <citation type="journal article" date="2017" name="BMC Genomics">
        <title>Chromosome level assembly and secondary metabolite potential of the parasitic fungus Cordyceps militaris.</title>
        <authorList>
            <person name="Kramer G.J."/>
            <person name="Nodwell J.R."/>
        </authorList>
    </citation>
    <scope>NUCLEOTIDE SEQUENCE [LARGE SCALE GENOMIC DNA]</scope>
    <source>
        <strain evidence="7 8">ATCC 34164</strain>
    </source>
</reference>
<dbReference type="Proteomes" id="UP000323067">
    <property type="component" value="Chromosome v"/>
</dbReference>
<dbReference type="GO" id="GO:0016095">
    <property type="term" value="P:polyprenol catabolic process"/>
    <property type="evidence" value="ECO:0007669"/>
    <property type="project" value="UniProtKB-UniRule"/>
</dbReference>
<gene>
    <name evidence="7" type="ORF">A9K55_004163</name>
</gene>
<keyword evidence="5" id="KW-0256">Endoplasmic reticulum</keyword>
<evidence type="ECO:0000256" key="2">
    <source>
        <dbReference type="ARBA" id="ARBA00022692"/>
    </source>
</evidence>
<dbReference type="PANTHER" id="PTHR14624">
    <property type="entry name" value="DFG10 PROTEIN"/>
    <property type="match status" value="1"/>
</dbReference>
<dbReference type="GO" id="GO:0006488">
    <property type="term" value="P:dolichol-linked oligosaccharide biosynthetic process"/>
    <property type="evidence" value="ECO:0007669"/>
    <property type="project" value="UniProtKB-UniRule"/>
</dbReference>
<keyword evidence="4 5" id="KW-0472">Membrane</keyword>
<comment type="pathway">
    <text evidence="5">Protein modification; protein glycosylation.</text>
</comment>
<evidence type="ECO:0000256" key="5">
    <source>
        <dbReference type="RuleBase" id="RU367081"/>
    </source>
</evidence>
<evidence type="ECO:0000256" key="1">
    <source>
        <dbReference type="ARBA" id="ARBA00004127"/>
    </source>
</evidence>
<dbReference type="VEuPathDB" id="FungiDB:A9K55_004163"/>
<dbReference type="EC" id="1.3.1.94" evidence="5"/>
<comment type="similarity">
    <text evidence="5">Belongs to the steroid 5-alpha reductase family. Polyprenal reductase subfamily.</text>
</comment>
<evidence type="ECO:0000256" key="3">
    <source>
        <dbReference type="ARBA" id="ARBA00022989"/>
    </source>
</evidence>
<comment type="function">
    <text evidence="5">Plays a key role in early steps of protein N-linked glycosylation by being involved in the conversion of polyprenol into dolichol. Acts as a polyprenal reductase that mediates the reduction of polyprenal into dolichal in a NADP-dependent mechanism. Dolichols are required for the synthesis of dolichol-linked monosaccharides and the oligosaccharide precursor used for N-glycosylation.</text>
</comment>
<accession>A0A2H4SMM6</accession>
<keyword evidence="3 5" id="KW-1133">Transmembrane helix</keyword>
<dbReference type="UniPathway" id="UPA00378"/>
<dbReference type="GO" id="GO:0160198">
    <property type="term" value="F:polyprenal reductase activity"/>
    <property type="evidence" value="ECO:0007669"/>
    <property type="project" value="UniProtKB-EC"/>
</dbReference>
<keyword evidence="5" id="KW-0521">NADP</keyword>
<dbReference type="InterPro" id="IPR001104">
    <property type="entry name" value="3-oxo-5_a-steroid_4-DH_C"/>
</dbReference>
<sequence>MAHAAAAALWDLAAAQPPSQWCQAVFLGAAGSLLVLQALPASLRGLLMDYGPRATTRQKQQPAPPPLQRLVGAATRAGQVPHAWFWHFYLLSVAASAFWAWQFGTGGRVLRALAERQQQHAAAAAEVGDDDALGRVVAAWAMMALQGTRRLYESLFVMRTGEGSSMWFVHWALGLTFYAVMSISIWIERSDAILASWETQHPARILASHILASRVPACLAVFLWAWTKQHACHAHLASLKKYTLPTAGLFRYLVCPHYTCECLVYLTIAFVAAPAGRWCSGPVLCGLAFVVANLGATAVDTRRWYVQKFGAEAVASRWTMIPFVF</sequence>
<feature type="transmembrane region" description="Helical" evidence="5">
    <location>
        <begin position="25"/>
        <end position="47"/>
    </location>
</feature>
<comment type="catalytic activity">
    <reaction evidence="5">
        <text>a di-trans,poly-cis-dolichal + NADP(+) = a di-trans,poly-cis-polyprenal + NADPH + H(+)</text>
        <dbReference type="Rhea" id="RHEA:80727"/>
        <dbReference type="Rhea" id="RHEA-COMP:19536"/>
        <dbReference type="Rhea" id="RHEA-COMP:19537"/>
        <dbReference type="ChEBI" id="CHEBI:15378"/>
        <dbReference type="ChEBI" id="CHEBI:57783"/>
        <dbReference type="ChEBI" id="CHEBI:58349"/>
        <dbReference type="ChEBI" id="CHEBI:231623"/>
        <dbReference type="ChEBI" id="CHEBI:231637"/>
        <dbReference type="EC" id="1.3.1.94"/>
    </reaction>
    <physiologicalReaction direction="right-to-left" evidence="5">
        <dbReference type="Rhea" id="RHEA:80729"/>
    </physiologicalReaction>
</comment>
<dbReference type="PANTHER" id="PTHR14624:SF0">
    <property type="entry name" value="POLYPRENOL REDUCTASE"/>
    <property type="match status" value="1"/>
</dbReference>
<comment type="subcellular location">
    <subcellularLocation>
        <location evidence="1">Endomembrane system</location>
        <topology evidence="1">Multi-pass membrane protein</topology>
    </subcellularLocation>
    <subcellularLocation>
        <location evidence="5">Endoplasmic reticulum membrane</location>
    </subcellularLocation>
</comment>
<evidence type="ECO:0000259" key="6">
    <source>
        <dbReference type="Pfam" id="PF02544"/>
    </source>
</evidence>
<dbReference type="PROSITE" id="PS50244">
    <property type="entry name" value="S5A_REDUCTASE"/>
    <property type="match status" value="1"/>
</dbReference>
<dbReference type="Pfam" id="PF02544">
    <property type="entry name" value="Steroid_dh"/>
    <property type="match status" value="1"/>
</dbReference>
<evidence type="ECO:0000313" key="8">
    <source>
        <dbReference type="Proteomes" id="UP000323067"/>
    </source>
</evidence>
<dbReference type="GO" id="GO:0003865">
    <property type="term" value="F:3-oxo-5-alpha-steroid 4-dehydrogenase activity"/>
    <property type="evidence" value="ECO:0007669"/>
    <property type="project" value="TreeGrafter"/>
</dbReference>
<feature type="transmembrane region" description="Helical" evidence="5">
    <location>
        <begin position="168"/>
        <end position="187"/>
    </location>
</feature>
<dbReference type="InterPro" id="IPR039698">
    <property type="entry name" value="Dfg10/SRD5A3"/>
</dbReference>
<name>A0A2H4SMM6_CORMI</name>